<dbReference type="InterPro" id="IPR035681">
    <property type="entry name" value="ComA-like_MBL"/>
</dbReference>
<dbReference type="EMBL" id="WUTT01000001">
    <property type="protein sequence ID" value="NAW35084.1"/>
    <property type="molecule type" value="Genomic_DNA"/>
</dbReference>
<name>A0A7X4W6A4_9GAMM</name>
<dbReference type="SUPFAM" id="SSF56281">
    <property type="entry name" value="Metallo-hydrolase/oxidoreductase"/>
    <property type="match status" value="1"/>
</dbReference>
<feature type="transmembrane region" description="Helical" evidence="6">
    <location>
        <begin position="233"/>
        <end position="256"/>
    </location>
</feature>
<feature type="transmembrane region" description="Helical" evidence="6">
    <location>
        <begin position="268"/>
        <end position="287"/>
    </location>
</feature>
<gene>
    <name evidence="8" type="ORF">GRB96_11725</name>
</gene>
<evidence type="ECO:0000256" key="5">
    <source>
        <dbReference type="ARBA" id="ARBA00023136"/>
    </source>
</evidence>
<dbReference type="Pfam" id="PF00753">
    <property type="entry name" value="Lactamase_B"/>
    <property type="match status" value="1"/>
</dbReference>
<feature type="transmembrane region" description="Helical" evidence="6">
    <location>
        <begin position="431"/>
        <end position="452"/>
    </location>
</feature>
<dbReference type="GO" id="GO:0030420">
    <property type="term" value="P:establishment of competence for transformation"/>
    <property type="evidence" value="ECO:0007669"/>
    <property type="project" value="InterPro"/>
</dbReference>
<dbReference type="InterPro" id="IPR001279">
    <property type="entry name" value="Metallo-B-lactamas"/>
</dbReference>
<dbReference type="CDD" id="cd07731">
    <property type="entry name" value="ComA-like_MBL-fold"/>
    <property type="match status" value="1"/>
</dbReference>
<reference evidence="8 9" key="1">
    <citation type="submission" date="2019-12" db="EMBL/GenBank/DDBJ databases">
        <title>Draft genome sequencing of Halomonas alimentaria DSM 15356.</title>
        <authorList>
            <person name="Pandiyan K."/>
            <person name="Kushwaha P."/>
            <person name="Gowdham M."/>
            <person name="Chakdar H."/>
            <person name="Singh A."/>
            <person name="Kumar M."/>
            <person name="Saxena A.K."/>
        </authorList>
    </citation>
    <scope>NUCLEOTIDE SEQUENCE [LARGE SCALE GENOMIC DNA]</scope>
    <source>
        <strain evidence="8 9">DSM 15356</strain>
    </source>
</reference>
<keyword evidence="3 6" id="KW-0812">Transmembrane</keyword>
<comment type="subcellular location">
    <subcellularLocation>
        <location evidence="1">Cell membrane</location>
        <topology evidence="1">Multi-pass membrane protein</topology>
    </subcellularLocation>
</comment>
<dbReference type="Proteomes" id="UP000487929">
    <property type="component" value="Unassembled WGS sequence"/>
</dbReference>
<dbReference type="InterPro" id="IPR004797">
    <property type="entry name" value="Competence_ComEC/Rec2"/>
</dbReference>
<proteinExistence type="predicted"/>
<evidence type="ECO:0000256" key="3">
    <source>
        <dbReference type="ARBA" id="ARBA00022692"/>
    </source>
</evidence>
<dbReference type="PANTHER" id="PTHR30619">
    <property type="entry name" value="DNA INTERNALIZATION/COMPETENCE PROTEIN COMEC/REC2"/>
    <property type="match status" value="1"/>
</dbReference>
<evidence type="ECO:0000256" key="2">
    <source>
        <dbReference type="ARBA" id="ARBA00022475"/>
    </source>
</evidence>
<feature type="transmembrane region" description="Helical" evidence="6">
    <location>
        <begin position="331"/>
        <end position="351"/>
    </location>
</feature>
<dbReference type="RefSeq" id="WP_161432311.1">
    <property type="nucleotide sequence ID" value="NZ_WUTT01000001.1"/>
</dbReference>
<sequence length="760" mass="81143">MPRGWALPLALAVLSGIGLGASPPPGLAEGLGLVLLASLALRCRAAVAGVLLVSWMAGAVLTVQGGQLPPGLGGVDLVLEGRLESVVSQGRLTRLGVAVERCRPIASPRLPCDELTRVRLNAYAPPPMQKGERWALAVRLRPPGGLANPGTFDYRAWLWREGIQATGYVRDAPAPQRLATAPPDPRGLALALLDRQQLPPLPSRWLAALTLGAGERLSDEDWALLNATGTTHLMVISGLHVSLVAAFVLLLGRGVARLVTPERWRLTVWPWWLAACGASGYALLAGLEPPALRALTMALVGLWVASGRHAPGPWQGWWLALALVLLIDPLSAWRPGLWLSFGAVAMLILIWQGRPRPRGVRGWLWGLVRTQLLLAPAMAAAVLLAFDRLAPGAPLVNLVAVPLVGSLLVPLGLLGWLLTPLPGLTQACWWLFARLAEGLAWLLDAAAAWLPLWHPEPVQTLPVALALLVLAMLWGLPGLDRRLRVTASLLLVLVPLLWQPERLPPGELVVRVHDVGQGQLVELATADYRLLYDTGPRFASGFTPLETLWPPGQAFDTVIVSHADGDHAGGVAGLEAQHRVEHYLGPQAALPGTGGEPCRAGREWRRDGVAFRLLWPPHDVRGLSDNDRSCVLEVTAGDHRLLLTGDLGKAQERRLLGEAAAPVSLLLAGHHGSATSSGPALVAALAPRHLVYSVGRHNPFGHPAPEVVRRFRRAGVCQWSTGLDGALTFRLGGDELSIPETARPGVRPGVDCGHLALESP</sequence>
<dbReference type="InterPro" id="IPR036866">
    <property type="entry name" value="RibonucZ/Hydroxyglut_hydro"/>
</dbReference>
<feature type="transmembrane region" description="Helical" evidence="6">
    <location>
        <begin position="363"/>
        <end position="386"/>
    </location>
</feature>
<dbReference type="NCBIfam" id="TIGR00361">
    <property type="entry name" value="ComEC_Rec2"/>
    <property type="match status" value="1"/>
</dbReference>
<dbReference type="PANTHER" id="PTHR30619:SF1">
    <property type="entry name" value="RECOMBINATION PROTEIN 2"/>
    <property type="match status" value="1"/>
</dbReference>
<dbReference type="SMART" id="SM00849">
    <property type="entry name" value="Lactamase_B"/>
    <property type="match status" value="1"/>
</dbReference>
<keyword evidence="9" id="KW-1185">Reference proteome</keyword>
<organism evidence="8 9">
    <name type="scientific">Halomonas alimentaria</name>
    <dbReference type="NCBI Taxonomy" id="147248"/>
    <lineage>
        <taxon>Bacteria</taxon>
        <taxon>Pseudomonadati</taxon>
        <taxon>Pseudomonadota</taxon>
        <taxon>Gammaproteobacteria</taxon>
        <taxon>Oceanospirillales</taxon>
        <taxon>Halomonadaceae</taxon>
        <taxon>Halomonas</taxon>
    </lineage>
</organism>
<keyword evidence="5 6" id="KW-0472">Membrane</keyword>
<evidence type="ECO:0000256" key="6">
    <source>
        <dbReference type="SAM" id="Phobius"/>
    </source>
</evidence>
<evidence type="ECO:0000256" key="4">
    <source>
        <dbReference type="ARBA" id="ARBA00022989"/>
    </source>
</evidence>
<dbReference type="Pfam" id="PF03772">
    <property type="entry name" value="Competence"/>
    <property type="match status" value="1"/>
</dbReference>
<dbReference type="InterPro" id="IPR004477">
    <property type="entry name" value="ComEC_N"/>
</dbReference>
<evidence type="ECO:0000256" key="1">
    <source>
        <dbReference type="ARBA" id="ARBA00004651"/>
    </source>
</evidence>
<evidence type="ECO:0000313" key="9">
    <source>
        <dbReference type="Proteomes" id="UP000487929"/>
    </source>
</evidence>
<dbReference type="AlphaFoldDB" id="A0A7X4W6A4"/>
<feature type="domain" description="Metallo-beta-lactamase" evidence="7">
    <location>
        <begin position="517"/>
        <end position="696"/>
    </location>
</feature>
<dbReference type="Pfam" id="PF13567">
    <property type="entry name" value="DUF4131"/>
    <property type="match status" value="1"/>
</dbReference>
<keyword evidence="2" id="KW-1003">Cell membrane</keyword>
<dbReference type="NCBIfam" id="TIGR00360">
    <property type="entry name" value="ComEC_N-term"/>
    <property type="match status" value="1"/>
</dbReference>
<dbReference type="OrthoDB" id="9761531at2"/>
<feature type="transmembrane region" description="Helical" evidence="6">
    <location>
        <begin position="398"/>
        <end position="419"/>
    </location>
</feature>
<feature type="transmembrane region" description="Helical" evidence="6">
    <location>
        <begin position="458"/>
        <end position="476"/>
    </location>
</feature>
<dbReference type="InterPro" id="IPR025405">
    <property type="entry name" value="DUF4131"/>
</dbReference>
<evidence type="ECO:0000259" key="7">
    <source>
        <dbReference type="SMART" id="SM00849"/>
    </source>
</evidence>
<comment type="caution">
    <text evidence="8">The sequence shown here is derived from an EMBL/GenBank/DDBJ whole genome shotgun (WGS) entry which is preliminary data.</text>
</comment>
<dbReference type="Gene3D" id="3.60.15.10">
    <property type="entry name" value="Ribonuclease Z/Hydroxyacylglutathione hydrolase-like"/>
    <property type="match status" value="1"/>
</dbReference>
<dbReference type="GO" id="GO:0005886">
    <property type="term" value="C:plasma membrane"/>
    <property type="evidence" value="ECO:0007669"/>
    <property type="project" value="UniProtKB-SubCell"/>
</dbReference>
<evidence type="ECO:0000313" key="8">
    <source>
        <dbReference type="EMBL" id="NAW35084.1"/>
    </source>
</evidence>
<protein>
    <submittedName>
        <fullName evidence="8">DNA internalization-related competence protein ComEC/Rec2</fullName>
    </submittedName>
</protein>
<keyword evidence="4 6" id="KW-1133">Transmembrane helix</keyword>
<accession>A0A7X4W6A4</accession>
<dbReference type="InterPro" id="IPR052159">
    <property type="entry name" value="Competence_DNA_uptake"/>
</dbReference>